<dbReference type="GeneID" id="117367647"/>
<dbReference type="Pfam" id="PF13465">
    <property type="entry name" value="zf-H2C2_2"/>
    <property type="match status" value="2"/>
</dbReference>
<dbReference type="SUPFAM" id="SSF109640">
    <property type="entry name" value="KRAB domain (Kruppel-associated box)"/>
    <property type="match status" value="1"/>
</dbReference>
<dbReference type="FunFam" id="3.30.160.60:FF:002343">
    <property type="entry name" value="Zinc finger protein 33A"/>
    <property type="match status" value="2"/>
</dbReference>
<dbReference type="RefSeq" id="XP_033816304.1">
    <property type="nucleotide sequence ID" value="XM_033960413.1"/>
</dbReference>
<evidence type="ECO:0000256" key="1">
    <source>
        <dbReference type="ARBA" id="ARBA00003767"/>
    </source>
</evidence>
<dbReference type="FunFam" id="3.30.160.60:FF:000358">
    <property type="entry name" value="zinc finger protein 24"/>
    <property type="match status" value="1"/>
</dbReference>
<evidence type="ECO:0000256" key="3">
    <source>
        <dbReference type="ARBA" id="ARBA00006991"/>
    </source>
</evidence>
<feature type="domain" description="C2H2-type" evidence="16">
    <location>
        <begin position="574"/>
        <end position="601"/>
    </location>
</feature>
<dbReference type="Gene3D" id="3.30.160.60">
    <property type="entry name" value="Classic Zinc Finger"/>
    <property type="match status" value="13"/>
</dbReference>
<dbReference type="FunFam" id="3.30.160.60:FF:001480">
    <property type="entry name" value="Si:cabz01071911.3"/>
    <property type="match status" value="1"/>
</dbReference>
<dbReference type="OrthoDB" id="6077919at2759"/>
<evidence type="ECO:0000256" key="15">
    <source>
        <dbReference type="SAM" id="MobiDB-lite"/>
    </source>
</evidence>
<keyword evidence="5" id="KW-0479">Metal-binding</keyword>
<evidence type="ECO:0000256" key="14">
    <source>
        <dbReference type="PROSITE-ProRule" id="PRU00042"/>
    </source>
</evidence>
<evidence type="ECO:0000313" key="19">
    <source>
        <dbReference type="RefSeq" id="XP_033816304.1"/>
    </source>
</evidence>
<feature type="domain" description="KRAB" evidence="17">
    <location>
        <begin position="11"/>
        <end position="82"/>
    </location>
</feature>
<evidence type="ECO:0000256" key="12">
    <source>
        <dbReference type="ARBA" id="ARBA00023163"/>
    </source>
</evidence>
<dbReference type="SUPFAM" id="SSF57667">
    <property type="entry name" value="beta-beta-alpha zinc fingers"/>
    <property type="match status" value="7"/>
</dbReference>
<feature type="domain" description="C2H2-type" evidence="16">
    <location>
        <begin position="546"/>
        <end position="573"/>
    </location>
</feature>
<sequence>MSALGSDQASITFKDVAAYFLEVEWSILGEWQKELYKKVIKEVHDILISRGYSIVNPDVIFKIGKEDDKYFTQQFEWKEEEDLNDPTKTGLPVVTSVFSLSVKQEEDLPFMDDPELEPSVTSSHNDKPDILFRFGTEPQGSEERGNLTTTGPCEELHQTDSQTYTADPTVEILKMEEEPVSDQLEGGEEVTDTKSDDGFGSKRMREFDGQQRKEWPHKDPDPSAASVGGISTLRPLSIKENTPKEENLNVYTKERNSINGQNQRSSREKPCQSTTCEEMFTGKSNLTGQVSVHENVVKERKPSEYSVHDKSLYISDEPRRHESISISKKREHQANLKRAKLFKCSVCDKGFTQGINLRIHETIHTESKTYECSECNKSFNQREQLRIHERVHIGGKPYTCSECGKSFSQKGKLIIHEIIHTGENPYTCSDCSKRFNRKDSLIIHKRILHGNCERMHTGKKLYKCSECDKSYNRKDNLRDHERIHTGEKPYKCSECGKNFNRKDNLRDHERIHTGEKPYKCSECGKSFNNAGSLVTHKRIHTAKKIYECPKCGNRFKQNSELRKHERIHTGEKPYKCSECNKSFIEKGKLTSHERIHTGEKPYKCSECGKSYKEKGKLTAHKRIHTGEKPYKCSECGKHFNRKDNLRDHERIHTGEKPYKCSECGKSFNNAGSLVTHKKIHAAKKPYKCSECDNIFNTKYKFRAHEIIHTGKKIPNVFNMINPSVIQLDS</sequence>
<dbReference type="SMART" id="SM00355">
    <property type="entry name" value="ZnF_C2H2"/>
    <property type="match status" value="13"/>
</dbReference>
<evidence type="ECO:0000256" key="2">
    <source>
        <dbReference type="ARBA" id="ARBA00004123"/>
    </source>
</evidence>
<dbReference type="CDD" id="cd07765">
    <property type="entry name" value="KRAB_A-box"/>
    <property type="match status" value="1"/>
</dbReference>
<dbReference type="GO" id="GO:0005634">
    <property type="term" value="C:nucleus"/>
    <property type="evidence" value="ECO:0007669"/>
    <property type="project" value="UniProtKB-SubCell"/>
</dbReference>
<evidence type="ECO:0000256" key="5">
    <source>
        <dbReference type="ARBA" id="ARBA00022723"/>
    </source>
</evidence>
<feature type="domain" description="C2H2-type" evidence="16">
    <location>
        <begin position="686"/>
        <end position="713"/>
    </location>
</feature>
<evidence type="ECO:0000256" key="6">
    <source>
        <dbReference type="ARBA" id="ARBA00022737"/>
    </source>
</evidence>
<evidence type="ECO:0000256" key="8">
    <source>
        <dbReference type="ARBA" id="ARBA00022833"/>
    </source>
</evidence>
<dbReference type="FunFam" id="3.30.160.60:FF:001498">
    <property type="entry name" value="Zinc finger protein 404"/>
    <property type="match status" value="1"/>
</dbReference>
<dbReference type="FunFam" id="3.30.160.60:FF:001732">
    <property type="entry name" value="Zgc:162936"/>
    <property type="match status" value="2"/>
</dbReference>
<keyword evidence="10" id="KW-0805">Transcription regulation</keyword>
<dbReference type="InterPro" id="IPR036051">
    <property type="entry name" value="KRAB_dom_sf"/>
</dbReference>
<keyword evidence="13" id="KW-0539">Nucleus</keyword>
<feature type="compositionally biased region" description="Basic and acidic residues" evidence="15">
    <location>
        <begin position="241"/>
        <end position="256"/>
    </location>
</feature>
<dbReference type="FunFam" id="3.30.160.60:FF:001954">
    <property type="entry name" value="Zinc finger protein 787"/>
    <property type="match status" value="2"/>
</dbReference>
<dbReference type="GO" id="GO:0045893">
    <property type="term" value="P:positive regulation of DNA-templated transcription"/>
    <property type="evidence" value="ECO:0007669"/>
    <property type="project" value="UniProtKB-ARBA"/>
</dbReference>
<evidence type="ECO:0000256" key="11">
    <source>
        <dbReference type="ARBA" id="ARBA00023125"/>
    </source>
</evidence>
<feature type="region of interest" description="Disordered" evidence="15">
    <location>
        <begin position="179"/>
        <end position="272"/>
    </location>
</feature>
<dbReference type="InterPro" id="IPR036236">
    <property type="entry name" value="Znf_C2H2_sf"/>
</dbReference>
<dbReference type="FunFam" id="3.30.160.60:FF:000247">
    <property type="entry name" value="Zinc finger protein 236"/>
    <property type="match status" value="1"/>
</dbReference>
<dbReference type="KEGG" id="gsh:117367647"/>
<feature type="region of interest" description="Disordered" evidence="15">
    <location>
        <begin position="134"/>
        <end position="154"/>
    </location>
</feature>
<feature type="domain" description="C2H2-type" evidence="16">
    <location>
        <begin position="462"/>
        <end position="489"/>
    </location>
</feature>
<dbReference type="InParanoid" id="A0A6P8SDC1"/>
<dbReference type="FunFam" id="3.30.160.60:FF:001437">
    <property type="entry name" value="Zinc finger protein 594"/>
    <property type="match status" value="1"/>
</dbReference>
<dbReference type="Proteomes" id="UP000515159">
    <property type="component" value="Chromosome 10"/>
</dbReference>
<dbReference type="PROSITE" id="PS50157">
    <property type="entry name" value="ZINC_FINGER_C2H2_2"/>
    <property type="match status" value="13"/>
</dbReference>
<evidence type="ECO:0000256" key="10">
    <source>
        <dbReference type="ARBA" id="ARBA00023015"/>
    </source>
</evidence>
<proteinExistence type="inferred from homology"/>
<dbReference type="InterPro" id="IPR013087">
    <property type="entry name" value="Znf_C2H2_type"/>
</dbReference>
<keyword evidence="18" id="KW-1185">Reference proteome</keyword>
<dbReference type="GO" id="GO:0005694">
    <property type="term" value="C:chromosome"/>
    <property type="evidence" value="ECO:0007669"/>
    <property type="project" value="UniProtKB-ARBA"/>
</dbReference>
<feature type="domain" description="C2H2-type" evidence="16">
    <location>
        <begin position="370"/>
        <end position="397"/>
    </location>
</feature>
<evidence type="ECO:0000256" key="13">
    <source>
        <dbReference type="ARBA" id="ARBA00023242"/>
    </source>
</evidence>
<feature type="domain" description="C2H2-type" evidence="16">
    <location>
        <begin position="342"/>
        <end position="369"/>
    </location>
</feature>
<keyword evidence="4" id="KW-1017">Isopeptide bond</keyword>
<protein>
    <submittedName>
        <fullName evidence="19">Zinc finger protein 708-like isoform X1</fullName>
    </submittedName>
</protein>
<evidence type="ECO:0000259" key="17">
    <source>
        <dbReference type="PROSITE" id="PS50805"/>
    </source>
</evidence>
<comment type="function">
    <text evidence="1">May be involved in transcriptional regulation.</text>
</comment>
<evidence type="ECO:0000256" key="9">
    <source>
        <dbReference type="ARBA" id="ARBA00022843"/>
    </source>
</evidence>
<dbReference type="Gene3D" id="6.10.140.140">
    <property type="match status" value="1"/>
</dbReference>
<feature type="domain" description="C2H2-type" evidence="16">
    <location>
        <begin position="426"/>
        <end position="461"/>
    </location>
</feature>
<dbReference type="InterPro" id="IPR001909">
    <property type="entry name" value="KRAB"/>
</dbReference>
<evidence type="ECO:0000259" key="16">
    <source>
        <dbReference type="PROSITE" id="PS50157"/>
    </source>
</evidence>
<dbReference type="Pfam" id="PF01352">
    <property type="entry name" value="KRAB"/>
    <property type="match status" value="1"/>
</dbReference>
<dbReference type="PANTHER" id="PTHR24377">
    <property type="entry name" value="IP01015P-RELATED"/>
    <property type="match status" value="1"/>
</dbReference>
<feature type="domain" description="C2H2-type" evidence="16">
    <location>
        <begin position="398"/>
        <end position="425"/>
    </location>
</feature>
<dbReference type="InterPro" id="IPR050826">
    <property type="entry name" value="Krueppel_C2H2_ZnFinger"/>
</dbReference>
<dbReference type="FunFam" id="3.30.160.60:FF:000446">
    <property type="entry name" value="Zinc finger protein"/>
    <property type="match status" value="1"/>
</dbReference>
<dbReference type="GO" id="GO:0043565">
    <property type="term" value="F:sequence-specific DNA binding"/>
    <property type="evidence" value="ECO:0007669"/>
    <property type="project" value="UniProtKB-ARBA"/>
</dbReference>
<keyword evidence="11" id="KW-0238">DNA-binding</keyword>
<comment type="subcellular location">
    <subcellularLocation>
        <location evidence="2">Nucleus</location>
    </subcellularLocation>
</comment>
<keyword evidence="6" id="KW-0677">Repeat</keyword>
<feature type="domain" description="C2H2-type" evidence="16">
    <location>
        <begin position="658"/>
        <end position="685"/>
    </location>
</feature>
<dbReference type="GO" id="GO:0008270">
    <property type="term" value="F:zinc ion binding"/>
    <property type="evidence" value="ECO:0007669"/>
    <property type="project" value="UniProtKB-KW"/>
</dbReference>
<reference evidence="19" key="1">
    <citation type="submission" date="2025-08" db="UniProtKB">
        <authorList>
            <consortium name="RefSeq"/>
        </authorList>
    </citation>
    <scope>IDENTIFICATION</scope>
</reference>
<comment type="similarity">
    <text evidence="3">Belongs to the krueppel C2H2-type zinc-finger protein family.</text>
</comment>
<accession>A0A6P8SDC1</accession>
<feature type="domain" description="C2H2-type" evidence="16">
    <location>
        <begin position="518"/>
        <end position="545"/>
    </location>
</feature>
<dbReference type="AlphaFoldDB" id="A0A6P8SDC1"/>
<feature type="domain" description="C2H2-type" evidence="16">
    <location>
        <begin position="602"/>
        <end position="629"/>
    </location>
</feature>
<feature type="domain" description="C2H2-type" evidence="16">
    <location>
        <begin position="490"/>
        <end position="517"/>
    </location>
</feature>
<organism evidence="18 19">
    <name type="scientific">Geotrypetes seraphini</name>
    <name type="common">Gaboon caecilian</name>
    <name type="synonym">Caecilia seraphini</name>
    <dbReference type="NCBI Taxonomy" id="260995"/>
    <lineage>
        <taxon>Eukaryota</taxon>
        <taxon>Metazoa</taxon>
        <taxon>Chordata</taxon>
        <taxon>Craniata</taxon>
        <taxon>Vertebrata</taxon>
        <taxon>Euteleostomi</taxon>
        <taxon>Amphibia</taxon>
        <taxon>Gymnophiona</taxon>
        <taxon>Geotrypetes</taxon>
    </lineage>
</organism>
<evidence type="ECO:0000256" key="4">
    <source>
        <dbReference type="ARBA" id="ARBA00022499"/>
    </source>
</evidence>
<dbReference type="FunFam" id="3.30.160.60:FF:002604">
    <property type="entry name" value="Zinc finger protein 715"/>
    <property type="match status" value="1"/>
</dbReference>
<keyword evidence="8" id="KW-0862">Zinc</keyword>
<dbReference type="Pfam" id="PF00096">
    <property type="entry name" value="zf-C2H2"/>
    <property type="match status" value="9"/>
</dbReference>
<evidence type="ECO:0000256" key="7">
    <source>
        <dbReference type="ARBA" id="ARBA00022771"/>
    </source>
</evidence>
<gene>
    <name evidence="19" type="primary">LOC117367647</name>
</gene>
<keyword evidence="9" id="KW-0832">Ubl conjugation</keyword>
<evidence type="ECO:0000313" key="18">
    <source>
        <dbReference type="Proteomes" id="UP000515159"/>
    </source>
</evidence>
<dbReference type="SMART" id="SM00349">
    <property type="entry name" value="KRAB"/>
    <property type="match status" value="1"/>
</dbReference>
<dbReference type="PROSITE" id="PS00028">
    <property type="entry name" value="ZINC_FINGER_C2H2_1"/>
    <property type="match status" value="13"/>
</dbReference>
<feature type="domain" description="C2H2-type" evidence="16">
    <location>
        <begin position="630"/>
        <end position="657"/>
    </location>
</feature>
<keyword evidence="12" id="KW-0804">Transcription</keyword>
<name>A0A6P8SDC1_GEOSA</name>
<dbReference type="PROSITE" id="PS50805">
    <property type="entry name" value="KRAB"/>
    <property type="match status" value="1"/>
</dbReference>
<feature type="compositionally biased region" description="Basic and acidic residues" evidence="15">
    <location>
        <begin position="191"/>
        <end position="221"/>
    </location>
</feature>
<keyword evidence="7 14" id="KW-0863">Zinc-finger</keyword>